<accession>A0A4Z2FBA3</accession>
<dbReference type="GO" id="GO:0000417">
    <property type="term" value="C:HIR complex"/>
    <property type="evidence" value="ECO:0007669"/>
    <property type="project" value="TreeGrafter"/>
</dbReference>
<organism evidence="9 10">
    <name type="scientific">Liparis tanakae</name>
    <name type="common">Tanaka's snailfish</name>
    <dbReference type="NCBI Taxonomy" id="230148"/>
    <lineage>
        <taxon>Eukaryota</taxon>
        <taxon>Metazoa</taxon>
        <taxon>Chordata</taxon>
        <taxon>Craniata</taxon>
        <taxon>Vertebrata</taxon>
        <taxon>Euteleostomi</taxon>
        <taxon>Actinopterygii</taxon>
        <taxon>Neopterygii</taxon>
        <taxon>Teleostei</taxon>
        <taxon>Neoteleostei</taxon>
        <taxon>Acanthomorphata</taxon>
        <taxon>Eupercaria</taxon>
        <taxon>Perciformes</taxon>
        <taxon>Cottioidei</taxon>
        <taxon>Cottales</taxon>
        <taxon>Liparidae</taxon>
        <taxon>Liparis</taxon>
    </lineage>
</organism>
<dbReference type="InterPro" id="IPR001680">
    <property type="entry name" value="WD40_rpt"/>
</dbReference>
<dbReference type="Gene3D" id="2.130.10.10">
    <property type="entry name" value="YVTN repeat-like/Quinoprotein amine dehydrogenase"/>
    <property type="match status" value="2"/>
</dbReference>
<feature type="compositionally biased region" description="Basic and acidic residues" evidence="6">
    <location>
        <begin position="1"/>
        <end position="11"/>
    </location>
</feature>
<dbReference type="PROSITE" id="PS00216">
    <property type="entry name" value="SUGAR_TRANSPORT_1"/>
    <property type="match status" value="1"/>
</dbReference>
<dbReference type="GO" id="GO:0000785">
    <property type="term" value="C:chromatin"/>
    <property type="evidence" value="ECO:0007669"/>
    <property type="project" value="TreeGrafter"/>
</dbReference>
<feature type="transmembrane region" description="Helical" evidence="7">
    <location>
        <begin position="227"/>
        <end position="246"/>
    </location>
</feature>
<sequence>MDPQGERRRLLDEEDGDEDPPGPGPVSEQDAYLRSDSGFQLSDLKDPGVYKPLLIGVMLMGFQQMTGINAIMFYAEDIFRQAHFKVYRGESDLASVIVGLIQVFFTGVAALIMDRAGRKILLIISGIAMAISTTSFGVYFYLVSRVPSVGEEPHADLSWLALASMAVFITGFALGWGPIPWLVMSEIFPSKVRGVASAACVLTNWSMAFLVTKTFQDMMGLLTSAGTFWLFGSMCVLNVLFTIVFVPETKGKTLEQIEATFRGTSREDSGKVMIWNMAPVLRDEDEKNENIPKMLCQMDNHLDVMDVAWSPHDVWLASCSVDNTIVIWNARKFPEMVTCLRGHTGLVKGLTWDPVGKYVASQADDHSLRVWRTMDWQMEANITKPFSECGGTTHVLRLSWSPDGQYLVSAHAMNNSGPTAQIVERDGWKTNMDFVGHRKAVTVVKFNPKIFKKKQKNGSAPKPGCPYCCCAVGSKDRSLSVWRLAREFTCRTTADEAQLRRRVSASDRSC</sequence>
<dbReference type="InterPro" id="IPR020846">
    <property type="entry name" value="MFS_dom"/>
</dbReference>
<feature type="transmembrane region" description="Helical" evidence="7">
    <location>
        <begin position="195"/>
        <end position="215"/>
    </location>
</feature>
<dbReference type="Gene3D" id="1.20.1250.20">
    <property type="entry name" value="MFS general substrate transporter like domains"/>
    <property type="match status" value="1"/>
</dbReference>
<evidence type="ECO:0000256" key="6">
    <source>
        <dbReference type="SAM" id="MobiDB-lite"/>
    </source>
</evidence>
<keyword evidence="10" id="KW-1185">Reference proteome</keyword>
<dbReference type="InterPro" id="IPR031120">
    <property type="entry name" value="HIR1-like"/>
</dbReference>
<dbReference type="AlphaFoldDB" id="A0A4Z2FBA3"/>
<dbReference type="InterPro" id="IPR036322">
    <property type="entry name" value="WD40_repeat_dom_sf"/>
</dbReference>
<feature type="repeat" description="WD" evidence="5">
    <location>
        <begin position="340"/>
        <end position="371"/>
    </location>
</feature>
<evidence type="ECO:0000259" key="8">
    <source>
        <dbReference type="PROSITE" id="PS50850"/>
    </source>
</evidence>
<name>A0A4Z2FBA3_9TELE</name>
<dbReference type="InterPro" id="IPR003663">
    <property type="entry name" value="Sugar/inositol_transpt"/>
</dbReference>
<dbReference type="PANTHER" id="PTHR13831:SF0">
    <property type="entry name" value="PROTEIN HIRA"/>
    <property type="match status" value="1"/>
</dbReference>
<dbReference type="Pfam" id="PF00083">
    <property type="entry name" value="Sugar_tr"/>
    <property type="match status" value="1"/>
</dbReference>
<dbReference type="Proteomes" id="UP000314294">
    <property type="component" value="Unassembled WGS sequence"/>
</dbReference>
<dbReference type="PANTHER" id="PTHR13831">
    <property type="entry name" value="MEMBER OF THE HIR1 FAMILY OF WD-REPEAT PROTEINS"/>
    <property type="match status" value="1"/>
</dbReference>
<dbReference type="OrthoDB" id="6612291at2759"/>
<dbReference type="InterPro" id="IPR005828">
    <property type="entry name" value="MFS_sugar_transport-like"/>
</dbReference>
<keyword evidence="5" id="KW-0853">WD repeat</keyword>
<feature type="transmembrane region" description="Helical" evidence="7">
    <location>
        <begin position="162"/>
        <end position="183"/>
    </location>
</feature>
<evidence type="ECO:0000313" key="10">
    <source>
        <dbReference type="Proteomes" id="UP000314294"/>
    </source>
</evidence>
<evidence type="ECO:0000313" key="9">
    <source>
        <dbReference type="EMBL" id="TNN38171.1"/>
    </source>
</evidence>
<feature type="domain" description="Major facilitator superfamily (MFS) profile" evidence="8">
    <location>
        <begin position="1"/>
        <end position="250"/>
    </location>
</feature>
<dbReference type="PROSITE" id="PS50850">
    <property type="entry name" value="MFS"/>
    <property type="match status" value="1"/>
</dbReference>
<feature type="transmembrane region" description="Helical" evidence="7">
    <location>
        <begin position="53"/>
        <end position="73"/>
    </location>
</feature>
<evidence type="ECO:0000256" key="1">
    <source>
        <dbReference type="ARBA" id="ARBA00004141"/>
    </source>
</evidence>
<keyword evidence="3 7" id="KW-1133">Transmembrane helix</keyword>
<dbReference type="InterPro" id="IPR005829">
    <property type="entry name" value="Sugar_transporter_CS"/>
</dbReference>
<dbReference type="PROSITE" id="PS50082">
    <property type="entry name" value="WD_REPEATS_2"/>
    <property type="match status" value="2"/>
</dbReference>
<comment type="caution">
    <text evidence="9">The sequence shown here is derived from an EMBL/GenBank/DDBJ whole genome shotgun (WGS) entry which is preliminary data.</text>
</comment>
<dbReference type="GO" id="GO:0031491">
    <property type="term" value="F:nucleosome binding"/>
    <property type="evidence" value="ECO:0007669"/>
    <property type="project" value="TreeGrafter"/>
</dbReference>
<reference evidence="9 10" key="1">
    <citation type="submission" date="2019-03" db="EMBL/GenBank/DDBJ databases">
        <title>First draft genome of Liparis tanakae, snailfish: a comprehensive survey of snailfish specific genes.</title>
        <authorList>
            <person name="Kim W."/>
            <person name="Song I."/>
            <person name="Jeong J.-H."/>
            <person name="Kim D."/>
            <person name="Kim S."/>
            <person name="Ryu S."/>
            <person name="Song J.Y."/>
            <person name="Lee S.K."/>
        </authorList>
    </citation>
    <scope>NUCLEOTIDE SEQUENCE [LARGE SCALE GENOMIC DNA]</scope>
    <source>
        <tissue evidence="9">Muscle</tissue>
    </source>
</reference>
<gene>
    <name evidence="9" type="primary">hira_1</name>
    <name evidence="9" type="ORF">EYF80_051664</name>
</gene>
<dbReference type="GO" id="GO:0022857">
    <property type="term" value="F:transmembrane transporter activity"/>
    <property type="evidence" value="ECO:0007669"/>
    <property type="project" value="InterPro"/>
</dbReference>
<comment type="subcellular location">
    <subcellularLocation>
        <location evidence="1">Membrane</location>
        <topology evidence="1">Multi-pass membrane protein</topology>
    </subcellularLocation>
</comment>
<keyword evidence="2 7" id="KW-0812">Transmembrane</keyword>
<feature type="transmembrane region" description="Helical" evidence="7">
    <location>
        <begin position="120"/>
        <end position="142"/>
    </location>
</feature>
<feature type="repeat" description="WD" evidence="5">
    <location>
        <begin position="304"/>
        <end position="338"/>
    </location>
</feature>
<dbReference type="InterPro" id="IPR015943">
    <property type="entry name" value="WD40/YVTN_repeat-like_dom_sf"/>
</dbReference>
<dbReference type="SUPFAM" id="SSF50978">
    <property type="entry name" value="WD40 repeat-like"/>
    <property type="match status" value="1"/>
</dbReference>
<evidence type="ECO:0000256" key="2">
    <source>
        <dbReference type="ARBA" id="ARBA00022692"/>
    </source>
</evidence>
<dbReference type="GO" id="GO:0005634">
    <property type="term" value="C:nucleus"/>
    <property type="evidence" value="ECO:0007669"/>
    <property type="project" value="InterPro"/>
</dbReference>
<feature type="region of interest" description="Disordered" evidence="6">
    <location>
        <begin position="1"/>
        <end position="29"/>
    </location>
</feature>
<dbReference type="PROSITE" id="PS50294">
    <property type="entry name" value="WD_REPEATS_REGION"/>
    <property type="match status" value="1"/>
</dbReference>
<dbReference type="PRINTS" id="PR00171">
    <property type="entry name" value="SUGRTRNSPORT"/>
</dbReference>
<dbReference type="SMART" id="SM00320">
    <property type="entry name" value="WD40"/>
    <property type="match status" value="4"/>
</dbReference>
<dbReference type="Pfam" id="PF00400">
    <property type="entry name" value="WD40"/>
    <property type="match status" value="3"/>
</dbReference>
<evidence type="ECO:0000256" key="5">
    <source>
        <dbReference type="PROSITE-ProRule" id="PRU00221"/>
    </source>
</evidence>
<dbReference type="EMBL" id="SRLO01001398">
    <property type="protein sequence ID" value="TNN38171.1"/>
    <property type="molecule type" value="Genomic_DNA"/>
</dbReference>
<proteinExistence type="predicted"/>
<evidence type="ECO:0000256" key="4">
    <source>
        <dbReference type="ARBA" id="ARBA00023136"/>
    </source>
</evidence>
<keyword evidence="4 7" id="KW-0472">Membrane</keyword>
<dbReference type="GO" id="GO:0006351">
    <property type="term" value="P:DNA-templated transcription"/>
    <property type="evidence" value="ECO:0007669"/>
    <property type="project" value="InterPro"/>
</dbReference>
<evidence type="ECO:0000256" key="7">
    <source>
        <dbReference type="SAM" id="Phobius"/>
    </source>
</evidence>
<feature type="transmembrane region" description="Helical" evidence="7">
    <location>
        <begin position="93"/>
        <end position="113"/>
    </location>
</feature>
<dbReference type="GO" id="GO:0006338">
    <property type="term" value="P:chromatin remodeling"/>
    <property type="evidence" value="ECO:0007669"/>
    <property type="project" value="TreeGrafter"/>
</dbReference>
<protein>
    <submittedName>
        <fullName evidence="9">Protein HIRA</fullName>
    </submittedName>
</protein>
<evidence type="ECO:0000256" key="3">
    <source>
        <dbReference type="ARBA" id="ARBA00022989"/>
    </source>
</evidence>
<dbReference type="InterPro" id="IPR036259">
    <property type="entry name" value="MFS_trans_sf"/>
</dbReference>
<dbReference type="GO" id="GO:0016020">
    <property type="term" value="C:membrane"/>
    <property type="evidence" value="ECO:0007669"/>
    <property type="project" value="UniProtKB-SubCell"/>
</dbReference>
<dbReference type="SUPFAM" id="SSF103473">
    <property type="entry name" value="MFS general substrate transporter"/>
    <property type="match status" value="1"/>
</dbReference>